<organism evidence="2 3">
    <name type="scientific">Sphingomonas oligophenolica</name>
    <dbReference type="NCBI Taxonomy" id="301154"/>
    <lineage>
        <taxon>Bacteria</taxon>
        <taxon>Pseudomonadati</taxon>
        <taxon>Pseudomonadota</taxon>
        <taxon>Alphaproteobacteria</taxon>
        <taxon>Sphingomonadales</taxon>
        <taxon>Sphingomonadaceae</taxon>
        <taxon>Sphingomonas</taxon>
    </lineage>
</organism>
<sequence length="249" mass="25332">MPDVRGRTIAVSGGATGFGRAIAGAFHATGAHVFAFDVREPELAALQASGIAARHVDLIDRAAARDWIARVEDEAGGPVDVLVNNAGGVAGQAYQAFDAVSDADWDTVLAINLGAAFALSQACMPGMVRAGRGAIVNIGSGASLRASMTGVQAYCAAKHALLGLTRQLAHELGPHGIRVNAVAPGFVVTGGATAHQWASYGEAGQQAVIERIALRRLGTPEDIAGVVLFLASDSAAFVNGEIIAVDGGR</sequence>
<gene>
    <name evidence="2" type="ORF">ABC974_00100</name>
</gene>
<dbReference type="InterPro" id="IPR002347">
    <property type="entry name" value="SDR_fam"/>
</dbReference>
<protein>
    <submittedName>
        <fullName evidence="2">SDR family NAD(P)-dependent oxidoreductase</fullName>
    </submittedName>
</protein>
<reference evidence="2 3" key="1">
    <citation type="submission" date="2024-05" db="EMBL/GenBank/DDBJ databases">
        <authorList>
            <person name="Liu Q."/>
            <person name="Xin Y.-H."/>
        </authorList>
    </citation>
    <scope>NUCLEOTIDE SEQUENCE [LARGE SCALE GENOMIC DNA]</scope>
    <source>
        <strain evidence="2 3">CGMCC 1.10181</strain>
    </source>
</reference>
<proteinExistence type="inferred from homology"/>
<dbReference type="PRINTS" id="PR00081">
    <property type="entry name" value="GDHRDH"/>
</dbReference>
<dbReference type="RefSeq" id="WP_343887589.1">
    <property type="nucleotide sequence ID" value="NZ_BAAAEH010000005.1"/>
</dbReference>
<keyword evidence="3" id="KW-1185">Reference proteome</keyword>
<dbReference type="CDD" id="cd05233">
    <property type="entry name" value="SDR_c"/>
    <property type="match status" value="1"/>
</dbReference>
<dbReference type="EMBL" id="JBDIME010000001">
    <property type="protein sequence ID" value="MEN2788016.1"/>
    <property type="molecule type" value="Genomic_DNA"/>
</dbReference>
<dbReference type="PANTHER" id="PTHR42760">
    <property type="entry name" value="SHORT-CHAIN DEHYDROGENASES/REDUCTASES FAMILY MEMBER"/>
    <property type="match status" value="1"/>
</dbReference>
<dbReference type="Gene3D" id="3.40.50.720">
    <property type="entry name" value="NAD(P)-binding Rossmann-like Domain"/>
    <property type="match status" value="1"/>
</dbReference>
<evidence type="ECO:0000256" key="1">
    <source>
        <dbReference type="ARBA" id="ARBA00006484"/>
    </source>
</evidence>
<comment type="similarity">
    <text evidence="1">Belongs to the short-chain dehydrogenases/reductases (SDR) family.</text>
</comment>
<dbReference type="InterPro" id="IPR036291">
    <property type="entry name" value="NAD(P)-bd_dom_sf"/>
</dbReference>
<evidence type="ECO:0000313" key="2">
    <source>
        <dbReference type="EMBL" id="MEN2788016.1"/>
    </source>
</evidence>
<accession>A0ABU9XWV0</accession>
<comment type="caution">
    <text evidence="2">The sequence shown here is derived from an EMBL/GenBank/DDBJ whole genome shotgun (WGS) entry which is preliminary data.</text>
</comment>
<evidence type="ECO:0000313" key="3">
    <source>
        <dbReference type="Proteomes" id="UP001419910"/>
    </source>
</evidence>
<dbReference type="Pfam" id="PF13561">
    <property type="entry name" value="adh_short_C2"/>
    <property type="match status" value="1"/>
</dbReference>
<dbReference type="SUPFAM" id="SSF51735">
    <property type="entry name" value="NAD(P)-binding Rossmann-fold domains"/>
    <property type="match status" value="1"/>
</dbReference>
<dbReference type="Proteomes" id="UP001419910">
    <property type="component" value="Unassembled WGS sequence"/>
</dbReference>
<name>A0ABU9XWV0_9SPHN</name>
<dbReference type="PRINTS" id="PR00080">
    <property type="entry name" value="SDRFAMILY"/>
</dbReference>